<feature type="compositionally biased region" description="Basic and acidic residues" evidence="1">
    <location>
        <begin position="36"/>
        <end position="49"/>
    </location>
</feature>
<sequence>MSLRQLTAGTQRNERCLRGSRIPKRSRILKLLRSTLNREERGRDTDESQQRQGNTIDLK</sequence>
<dbReference type="EMBL" id="UYYB01102984">
    <property type="protein sequence ID" value="VDM78807.1"/>
    <property type="molecule type" value="Genomic_DNA"/>
</dbReference>
<organism evidence="2 3">
    <name type="scientific">Strongylus vulgaris</name>
    <name type="common">Blood worm</name>
    <dbReference type="NCBI Taxonomy" id="40348"/>
    <lineage>
        <taxon>Eukaryota</taxon>
        <taxon>Metazoa</taxon>
        <taxon>Ecdysozoa</taxon>
        <taxon>Nematoda</taxon>
        <taxon>Chromadorea</taxon>
        <taxon>Rhabditida</taxon>
        <taxon>Rhabditina</taxon>
        <taxon>Rhabditomorpha</taxon>
        <taxon>Strongyloidea</taxon>
        <taxon>Strongylidae</taxon>
        <taxon>Strongylus</taxon>
    </lineage>
</organism>
<reference evidence="2 3" key="1">
    <citation type="submission" date="2018-11" db="EMBL/GenBank/DDBJ databases">
        <authorList>
            <consortium name="Pathogen Informatics"/>
        </authorList>
    </citation>
    <scope>NUCLEOTIDE SEQUENCE [LARGE SCALE GENOMIC DNA]</scope>
</reference>
<feature type="compositionally biased region" description="Polar residues" evidence="1">
    <location>
        <begin position="50"/>
        <end position="59"/>
    </location>
</feature>
<evidence type="ECO:0000256" key="1">
    <source>
        <dbReference type="SAM" id="MobiDB-lite"/>
    </source>
</evidence>
<accession>A0A3P7JRA6</accession>
<gene>
    <name evidence="2" type="ORF">SVUK_LOCUS13805</name>
</gene>
<name>A0A3P7JRA6_STRVU</name>
<evidence type="ECO:0000313" key="2">
    <source>
        <dbReference type="EMBL" id="VDM78807.1"/>
    </source>
</evidence>
<feature type="region of interest" description="Disordered" evidence="1">
    <location>
        <begin position="33"/>
        <end position="59"/>
    </location>
</feature>
<protein>
    <submittedName>
        <fullName evidence="2">Uncharacterized protein</fullName>
    </submittedName>
</protein>
<keyword evidence="3" id="KW-1185">Reference proteome</keyword>
<feature type="region of interest" description="Disordered" evidence="1">
    <location>
        <begin position="1"/>
        <end position="21"/>
    </location>
</feature>
<evidence type="ECO:0000313" key="3">
    <source>
        <dbReference type="Proteomes" id="UP000270094"/>
    </source>
</evidence>
<proteinExistence type="predicted"/>
<dbReference type="Proteomes" id="UP000270094">
    <property type="component" value="Unassembled WGS sequence"/>
</dbReference>
<dbReference type="AlphaFoldDB" id="A0A3P7JRA6"/>
<feature type="compositionally biased region" description="Polar residues" evidence="1">
    <location>
        <begin position="1"/>
        <end position="11"/>
    </location>
</feature>